<dbReference type="EMBL" id="SGJD01006047">
    <property type="protein sequence ID" value="KAB0390060.1"/>
    <property type="molecule type" value="Genomic_DNA"/>
</dbReference>
<dbReference type="OrthoDB" id="342131at2759"/>
<comment type="caution">
    <text evidence="1">The sequence shown here is derived from an EMBL/GenBank/DDBJ whole genome shotgun (WGS) entry which is preliminary data.</text>
</comment>
<reference evidence="1 2" key="1">
    <citation type="journal article" date="2019" name="PLoS ONE">
        <title>Genomic analyses reveal an absence of contemporary introgressive admixture between fin whales and blue whales, despite known hybrids.</title>
        <authorList>
            <person name="Westbury M.V."/>
            <person name="Petersen B."/>
            <person name="Lorenzen E.D."/>
        </authorList>
    </citation>
    <scope>NUCLEOTIDE SEQUENCE [LARGE SCALE GENOMIC DNA]</scope>
    <source>
        <strain evidence="1">FinWhale-01</strain>
    </source>
</reference>
<evidence type="ECO:0000313" key="1">
    <source>
        <dbReference type="EMBL" id="KAB0390060.1"/>
    </source>
</evidence>
<keyword evidence="2" id="KW-1185">Reference proteome</keyword>
<dbReference type="GO" id="GO:0043291">
    <property type="term" value="C:RAVE complex"/>
    <property type="evidence" value="ECO:0007669"/>
    <property type="project" value="TreeGrafter"/>
</dbReference>
<feature type="non-terminal residue" evidence="1">
    <location>
        <position position="61"/>
    </location>
</feature>
<feature type="non-terminal residue" evidence="1">
    <location>
        <position position="1"/>
    </location>
</feature>
<dbReference type="InterPro" id="IPR052208">
    <property type="entry name" value="DmX-like/RAVE_component"/>
</dbReference>
<gene>
    <name evidence="1" type="ORF">E2I00_012115</name>
</gene>
<organism evidence="1 2">
    <name type="scientific">Balaenoptera physalus</name>
    <name type="common">Fin whale</name>
    <name type="synonym">Balaena physalus</name>
    <dbReference type="NCBI Taxonomy" id="9770"/>
    <lineage>
        <taxon>Eukaryota</taxon>
        <taxon>Metazoa</taxon>
        <taxon>Chordata</taxon>
        <taxon>Craniata</taxon>
        <taxon>Vertebrata</taxon>
        <taxon>Euteleostomi</taxon>
        <taxon>Mammalia</taxon>
        <taxon>Eutheria</taxon>
        <taxon>Laurasiatheria</taxon>
        <taxon>Artiodactyla</taxon>
        <taxon>Whippomorpha</taxon>
        <taxon>Cetacea</taxon>
        <taxon>Mysticeti</taxon>
        <taxon>Balaenopteridae</taxon>
        <taxon>Balaenoptera</taxon>
    </lineage>
</organism>
<sequence length="61" mass="6666">FGIVDADGYLSLYQTNWKCCPVTGSMPKPYLTWQCHNKTANDFVFVSSSSLIATAGLSTDN</sequence>
<dbReference type="AlphaFoldDB" id="A0A643BQM0"/>
<accession>A0A643BQM0</accession>
<evidence type="ECO:0000313" key="2">
    <source>
        <dbReference type="Proteomes" id="UP000437017"/>
    </source>
</evidence>
<proteinExistence type="predicted"/>
<dbReference type="GO" id="GO:0007035">
    <property type="term" value="P:vacuolar acidification"/>
    <property type="evidence" value="ECO:0007669"/>
    <property type="project" value="TreeGrafter"/>
</dbReference>
<dbReference type="PANTHER" id="PTHR13950:SF12">
    <property type="entry name" value="DMX-LIKE PROTEIN 1"/>
    <property type="match status" value="1"/>
</dbReference>
<dbReference type="Proteomes" id="UP000437017">
    <property type="component" value="Unassembled WGS sequence"/>
</dbReference>
<dbReference type="PANTHER" id="PTHR13950">
    <property type="entry name" value="RABCONNECTIN-RELATED"/>
    <property type="match status" value="1"/>
</dbReference>
<protein>
    <submittedName>
        <fullName evidence="1">Uncharacterized protein</fullName>
    </submittedName>
</protein>
<name>A0A643BQM0_BALPH</name>